<dbReference type="AlphaFoldDB" id="A0A7J6SNP5"/>
<accession>A0A7J6SNP5</accession>
<feature type="non-terminal residue" evidence="1">
    <location>
        <position position="189"/>
    </location>
</feature>
<reference evidence="1 2" key="1">
    <citation type="submission" date="2020-04" db="EMBL/GenBank/DDBJ databases">
        <title>Perkinsus olseni comparative genomics.</title>
        <authorList>
            <person name="Bogema D.R."/>
        </authorList>
    </citation>
    <scope>NUCLEOTIDE SEQUENCE [LARGE SCALE GENOMIC DNA]</scope>
    <source>
        <strain evidence="1 2">ATCC PRA-207</strain>
    </source>
</reference>
<dbReference type="EMBL" id="JABANO010016945">
    <property type="protein sequence ID" value="KAF4734315.1"/>
    <property type="molecule type" value="Genomic_DNA"/>
</dbReference>
<comment type="caution">
    <text evidence="1">The sequence shown here is derived from an EMBL/GenBank/DDBJ whole genome shotgun (WGS) entry which is preliminary data.</text>
</comment>
<gene>
    <name evidence="1" type="ORF">FOZ63_011321</name>
</gene>
<evidence type="ECO:0000313" key="1">
    <source>
        <dbReference type="EMBL" id="KAF4734315.1"/>
    </source>
</evidence>
<dbReference type="Proteomes" id="UP000553632">
    <property type="component" value="Unassembled WGS sequence"/>
</dbReference>
<evidence type="ECO:0000313" key="2">
    <source>
        <dbReference type="Proteomes" id="UP000553632"/>
    </source>
</evidence>
<organism evidence="1 2">
    <name type="scientific">Perkinsus olseni</name>
    <name type="common">Perkinsus atlanticus</name>
    <dbReference type="NCBI Taxonomy" id="32597"/>
    <lineage>
        <taxon>Eukaryota</taxon>
        <taxon>Sar</taxon>
        <taxon>Alveolata</taxon>
        <taxon>Perkinsozoa</taxon>
        <taxon>Perkinsea</taxon>
        <taxon>Perkinsida</taxon>
        <taxon>Perkinsidae</taxon>
        <taxon>Perkinsus</taxon>
    </lineage>
</organism>
<proteinExistence type="predicted"/>
<name>A0A7J6SNP5_PEROL</name>
<protein>
    <submittedName>
        <fullName evidence="1">Uncharacterized protein</fullName>
    </submittedName>
</protein>
<keyword evidence="2" id="KW-1185">Reference proteome</keyword>
<sequence length="189" mass="21337">DFMTDIAEYWGVTKLIICTDSEIHPLVANSDGLSQRLTYISQLVALLEDPGIYSLENLPAFYVVPGDNEPIPIPSKITTKPTKIAINNTIIDDDGGDEITGYDTDNIAALLYRQRRLALAFQEWQESSLNLEDPDHEQPPILSSLVRVIRSAQYRFGRQRLLRAPFTSIDDDLVIRHCRQDTNGLVHTQ</sequence>